<proteinExistence type="predicted"/>
<keyword evidence="3" id="KW-1185">Reference proteome</keyword>
<dbReference type="Proteomes" id="UP001216150">
    <property type="component" value="Unassembled WGS sequence"/>
</dbReference>
<organism evidence="2 3">
    <name type="scientific">Penicillium hetheringtonii</name>
    <dbReference type="NCBI Taxonomy" id="911720"/>
    <lineage>
        <taxon>Eukaryota</taxon>
        <taxon>Fungi</taxon>
        <taxon>Dikarya</taxon>
        <taxon>Ascomycota</taxon>
        <taxon>Pezizomycotina</taxon>
        <taxon>Eurotiomycetes</taxon>
        <taxon>Eurotiomycetidae</taxon>
        <taxon>Eurotiales</taxon>
        <taxon>Aspergillaceae</taxon>
        <taxon>Penicillium</taxon>
    </lineage>
</organism>
<accession>A0AAD6DAB0</accession>
<comment type="caution">
    <text evidence="2">The sequence shown here is derived from an EMBL/GenBank/DDBJ whole genome shotgun (WGS) entry which is preliminary data.</text>
</comment>
<reference evidence="2 3" key="1">
    <citation type="journal article" date="2023" name="IMA Fungus">
        <title>Comparative genomic study of the Penicillium genus elucidates a diverse pangenome and 15 lateral gene transfer events.</title>
        <authorList>
            <person name="Petersen C."/>
            <person name="Sorensen T."/>
            <person name="Nielsen M.R."/>
            <person name="Sondergaard T.E."/>
            <person name="Sorensen J.L."/>
            <person name="Fitzpatrick D.A."/>
            <person name="Frisvad J.C."/>
            <person name="Nielsen K.L."/>
        </authorList>
    </citation>
    <scope>NUCLEOTIDE SEQUENCE [LARGE SCALE GENOMIC DNA]</scope>
    <source>
        <strain evidence="2 3">IBT 29057</strain>
    </source>
</reference>
<dbReference type="AlphaFoldDB" id="A0AAD6DAB0"/>
<gene>
    <name evidence="2" type="ORF">N7450_011627</name>
</gene>
<feature type="region of interest" description="Disordered" evidence="1">
    <location>
        <begin position="62"/>
        <end position="102"/>
    </location>
</feature>
<sequence>MSKTQYFLAAPSPRGSWDGRVEAGVDVDYRWILHRSARPDHQLHQRPPASLTTTSFINDHQLHQRPPASSTTTSFINDHQLHQRPATIIKAPPKPTPPVNSP</sequence>
<feature type="compositionally biased region" description="Polar residues" evidence="1">
    <location>
        <begin position="67"/>
        <end position="77"/>
    </location>
</feature>
<protein>
    <submittedName>
        <fullName evidence="2">Uncharacterized protein</fullName>
    </submittedName>
</protein>
<evidence type="ECO:0000313" key="3">
    <source>
        <dbReference type="Proteomes" id="UP001216150"/>
    </source>
</evidence>
<name>A0AAD6DAB0_9EURO</name>
<evidence type="ECO:0000313" key="2">
    <source>
        <dbReference type="EMBL" id="KAJ5569141.1"/>
    </source>
</evidence>
<feature type="compositionally biased region" description="Pro residues" evidence="1">
    <location>
        <begin position="92"/>
        <end position="102"/>
    </location>
</feature>
<evidence type="ECO:0000256" key="1">
    <source>
        <dbReference type="SAM" id="MobiDB-lite"/>
    </source>
</evidence>
<dbReference type="EMBL" id="JAQJAC010000010">
    <property type="protein sequence ID" value="KAJ5569141.1"/>
    <property type="molecule type" value="Genomic_DNA"/>
</dbReference>